<comment type="similarity">
    <text evidence="1 10">Belongs to the peroxin-14 family.</text>
</comment>
<dbReference type="GO" id="GO:0005102">
    <property type="term" value="F:signaling receptor binding"/>
    <property type="evidence" value="ECO:0007669"/>
    <property type="project" value="TreeGrafter"/>
</dbReference>
<dbReference type="OrthoDB" id="5549158at2759"/>
<keyword evidence="6 10" id="KW-0576">Peroxisome</keyword>
<evidence type="ECO:0000313" key="14">
    <source>
        <dbReference type="Proteomes" id="UP000054321"/>
    </source>
</evidence>
<dbReference type="FunCoup" id="A0A0C3CSS4">
    <property type="interactions" value="68"/>
</dbReference>
<dbReference type="InParanoid" id="A0A0C3CSS4"/>
<feature type="compositionally biased region" description="Polar residues" evidence="11">
    <location>
        <begin position="328"/>
        <end position="350"/>
    </location>
</feature>
<feature type="compositionally biased region" description="Low complexity" evidence="11">
    <location>
        <begin position="270"/>
        <end position="299"/>
    </location>
</feature>
<dbReference type="AlphaFoldDB" id="A0A0C3CSS4"/>
<evidence type="ECO:0000256" key="3">
    <source>
        <dbReference type="ARBA" id="ARBA00022927"/>
    </source>
</evidence>
<dbReference type="FunFam" id="1.10.10.10:FF:000489">
    <property type="entry name" value="Putative peroxisomal membrane anchor protein"/>
    <property type="match status" value="1"/>
</dbReference>
<keyword evidence="3 10" id="KW-0653">Protein transport</keyword>
<evidence type="ECO:0000256" key="1">
    <source>
        <dbReference type="ARBA" id="ARBA00005443"/>
    </source>
</evidence>
<dbReference type="PANTHER" id="PTHR23058">
    <property type="entry name" value="PEROXISOMAL MEMBRANE PROTEIN PEX14"/>
    <property type="match status" value="1"/>
</dbReference>
<dbReference type="Proteomes" id="UP000054321">
    <property type="component" value="Unassembled WGS sequence"/>
</dbReference>
<dbReference type="Gene3D" id="1.10.10.10">
    <property type="entry name" value="Winged helix-like DNA-binding domain superfamily/Winged helix DNA-binding domain"/>
    <property type="match status" value="1"/>
</dbReference>
<name>A0A0C3CSS4_OIDMZ</name>
<evidence type="ECO:0000256" key="6">
    <source>
        <dbReference type="ARBA" id="ARBA00023140"/>
    </source>
</evidence>
<keyword evidence="4" id="KW-0811">Translocation</keyword>
<evidence type="ECO:0000259" key="12">
    <source>
        <dbReference type="Pfam" id="PF04695"/>
    </source>
</evidence>
<evidence type="ECO:0000256" key="7">
    <source>
        <dbReference type="ARBA" id="ARBA00029502"/>
    </source>
</evidence>
<dbReference type="InterPro" id="IPR025655">
    <property type="entry name" value="PEX14"/>
</dbReference>
<reference evidence="13 14" key="1">
    <citation type="submission" date="2014-04" db="EMBL/GenBank/DDBJ databases">
        <authorList>
            <consortium name="DOE Joint Genome Institute"/>
            <person name="Kuo A."/>
            <person name="Martino E."/>
            <person name="Perotto S."/>
            <person name="Kohler A."/>
            <person name="Nagy L.G."/>
            <person name="Floudas D."/>
            <person name="Copeland A."/>
            <person name="Barry K.W."/>
            <person name="Cichocki N."/>
            <person name="Veneault-Fourrey C."/>
            <person name="LaButti K."/>
            <person name="Lindquist E.A."/>
            <person name="Lipzen A."/>
            <person name="Lundell T."/>
            <person name="Morin E."/>
            <person name="Murat C."/>
            <person name="Sun H."/>
            <person name="Tunlid A."/>
            <person name="Henrissat B."/>
            <person name="Grigoriev I.V."/>
            <person name="Hibbett D.S."/>
            <person name="Martin F."/>
            <person name="Nordberg H.P."/>
            <person name="Cantor M.N."/>
            <person name="Hua S.X."/>
        </authorList>
    </citation>
    <scope>NUCLEOTIDE SEQUENCE [LARGE SCALE GENOMIC DNA]</scope>
    <source>
        <strain evidence="13 14">Zn</strain>
    </source>
</reference>
<organism evidence="13 14">
    <name type="scientific">Oidiodendron maius (strain Zn)</name>
    <dbReference type="NCBI Taxonomy" id="913774"/>
    <lineage>
        <taxon>Eukaryota</taxon>
        <taxon>Fungi</taxon>
        <taxon>Dikarya</taxon>
        <taxon>Ascomycota</taxon>
        <taxon>Pezizomycotina</taxon>
        <taxon>Leotiomycetes</taxon>
        <taxon>Leotiomycetes incertae sedis</taxon>
        <taxon>Myxotrichaceae</taxon>
        <taxon>Oidiodendron</taxon>
    </lineage>
</organism>
<evidence type="ECO:0000256" key="11">
    <source>
        <dbReference type="SAM" id="MobiDB-lite"/>
    </source>
</evidence>
<dbReference type="InterPro" id="IPR006785">
    <property type="entry name" value="Pex14_N"/>
</dbReference>
<feature type="region of interest" description="Disordered" evidence="11">
    <location>
        <begin position="239"/>
        <end position="350"/>
    </location>
</feature>
<feature type="region of interest" description="Disordered" evidence="11">
    <location>
        <begin position="53"/>
        <end position="86"/>
    </location>
</feature>
<accession>A0A0C3CSS4</accession>
<evidence type="ECO:0000256" key="9">
    <source>
        <dbReference type="ARBA" id="ARBA00046271"/>
    </source>
</evidence>
<gene>
    <name evidence="13" type="ORF">OIDMADRAFT_179359</name>
</gene>
<dbReference type="Pfam" id="PF04695">
    <property type="entry name" value="Pex14_N"/>
    <property type="match status" value="1"/>
</dbReference>
<evidence type="ECO:0000256" key="10">
    <source>
        <dbReference type="RuleBase" id="RU367032"/>
    </source>
</evidence>
<evidence type="ECO:0000256" key="2">
    <source>
        <dbReference type="ARBA" id="ARBA00022448"/>
    </source>
</evidence>
<dbReference type="GO" id="GO:0016560">
    <property type="term" value="P:protein import into peroxisome matrix, docking"/>
    <property type="evidence" value="ECO:0007669"/>
    <property type="project" value="UniProtKB-UniRule"/>
</dbReference>
<keyword evidence="14" id="KW-1185">Reference proteome</keyword>
<evidence type="ECO:0000256" key="8">
    <source>
        <dbReference type="ARBA" id="ARBA00029691"/>
    </source>
</evidence>
<protein>
    <recommendedName>
        <fullName evidence="7 10">Peroxisomal membrane protein PEX14</fullName>
    </recommendedName>
    <alternativeName>
        <fullName evidence="8 10">Peroxin-14</fullName>
    </alternativeName>
</protein>
<evidence type="ECO:0000256" key="4">
    <source>
        <dbReference type="ARBA" id="ARBA00023010"/>
    </source>
</evidence>
<keyword evidence="2 10" id="KW-0813">Transport</keyword>
<evidence type="ECO:0000256" key="5">
    <source>
        <dbReference type="ARBA" id="ARBA00023136"/>
    </source>
</evidence>
<dbReference type="GO" id="GO:0005778">
    <property type="term" value="C:peroxisomal membrane"/>
    <property type="evidence" value="ECO:0007669"/>
    <property type="project" value="UniProtKB-SubCell"/>
</dbReference>
<keyword evidence="5 10" id="KW-0472">Membrane</keyword>
<dbReference type="HOGENOM" id="CLU_045718_0_0_1"/>
<evidence type="ECO:0000313" key="13">
    <source>
        <dbReference type="EMBL" id="KIN02069.1"/>
    </source>
</evidence>
<reference evidence="14" key="2">
    <citation type="submission" date="2015-01" db="EMBL/GenBank/DDBJ databases">
        <title>Evolutionary Origins and Diversification of the Mycorrhizal Mutualists.</title>
        <authorList>
            <consortium name="DOE Joint Genome Institute"/>
            <consortium name="Mycorrhizal Genomics Consortium"/>
            <person name="Kohler A."/>
            <person name="Kuo A."/>
            <person name="Nagy L.G."/>
            <person name="Floudas D."/>
            <person name="Copeland A."/>
            <person name="Barry K.W."/>
            <person name="Cichocki N."/>
            <person name="Veneault-Fourrey C."/>
            <person name="LaButti K."/>
            <person name="Lindquist E.A."/>
            <person name="Lipzen A."/>
            <person name="Lundell T."/>
            <person name="Morin E."/>
            <person name="Murat C."/>
            <person name="Riley R."/>
            <person name="Ohm R."/>
            <person name="Sun H."/>
            <person name="Tunlid A."/>
            <person name="Henrissat B."/>
            <person name="Grigoriev I.V."/>
            <person name="Hibbett D.S."/>
            <person name="Martin F."/>
        </authorList>
    </citation>
    <scope>NUCLEOTIDE SEQUENCE [LARGE SCALE GENOMIC DNA]</scope>
    <source>
        <strain evidence="14">Zn</strain>
    </source>
</reference>
<sequence length="350" mass="37470">MAIREDLVTSAVTFLQDPSVAASPVENRIAFLQSKNLTQEEIDTALARAGGEQAPSYSNYAPQQVGRPPQPAYGSYQQYQWQHPPPPEVPKRDWRDWFIMATVMGGVGYGLYFMAKRYVYPMIAPPTTPQLEQDKKAIDESFERAFSLLDQLAKDTEALKNSEQSRTERLDSALAEVESVIGELKTASRRRDEETKNITDDVRRIKDLVPKAMEGQKESLDNRLKELNTELKSLKTLMGQRMNPPLTSSTSPYARAVGAGISSPTSSNSANVNGAAPSDAAAPKPASVSSGGGVESVASLQGRSGSPFSAGIPAGKATIPAWQMAGGSKSTTSNQTLASGSGSQEAPGSA</sequence>
<comment type="function">
    <text evidence="10">Component of the PEX13-PEX14 docking complex, a translocon channel that specifically mediates the import of peroxisomal cargo proteins bound to PEX5 receptor. The PEX13-PEX14 docking complex forms a large import pore which can be opened to a diameter of about 9 nm. Mechanistically, PEX5 receptor along with cargo proteins associates with the PEX14 subunit of the PEX13-PEX14 docking complex in the cytosol, leading to the insertion of the receptor into the organelle membrane with the concomitant translocation of the cargo into the peroxisome matrix.</text>
</comment>
<dbReference type="PANTHER" id="PTHR23058:SF0">
    <property type="entry name" value="PEROXISOMAL MEMBRANE PROTEIN PEX14"/>
    <property type="match status" value="1"/>
</dbReference>
<dbReference type="EMBL" id="KN832875">
    <property type="protein sequence ID" value="KIN02069.1"/>
    <property type="molecule type" value="Genomic_DNA"/>
</dbReference>
<feature type="domain" description="Peroxisome membrane anchor protein Pex14p N-terminal" evidence="12">
    <location>
        <begin position="4"/>
        <end position="48"/>
    </location>
</feature>
<dbReference type="InterPro" id="IPR036388">
    <property type="entry name" value="WH-like_DNA-bd_sf"/>
</dbReference>
<dbReference type="STRING" id="913774.A0A0C3CSS4"/>
<comment type="subcellular location">
    <subcellularLocation>
        <location evidence="9 10">Peroxisome membrane</location>
    </subcellularLocation>
</comment>
<proteinExistence type="inferred from homology"/>
<dbReference type="GO" id="GO:1990429">
    <property type="term" value="C:peroxisomal importomer complex"/>
    <property type="evidence" value="ECO:0007669"/>
    <property type="project" value="TreeGrafter"/>
</dbReference>